<accession>A0ABS7TH49</accession>
<keyword evidence="2" id="KW-0808">Transferase</keyword>
<evidence type="ECO:0000313" key="3">
    <source>
        <dbReference type="Proteomes" id="UP001430290"/>
    </source>
</evidence>
<comment type="caution">
    <text evidence="2">The sequence shown here is derived from an EMBL/GenBank/DDBJ whole genome shotgun (WGS) entry which is preliminary data.</text>
</comment>
<dbReference type="InterPro" id="IPR007537">
    <property type="entry name" value="tRNAHis_GuaTrfase_Thg1"/>
</dbReference>
<dbReference type="PANTHER" id="PTHR12729">
    <property type="entry name" value="TRNA(HIS) GUANYLYLTRANSFERASE-RELATED"/>
    <property type="match status" value="1"/>
</dbReference>
<dbReference type="RefSeq" id="WP_223629864.1">
    <property type="nucleotide sequence ID" value="NZ_JAIQDJ010000024.1"/>
</dbReference>
<protein>
    <submittedName>
        <fullName evidence="2">tRNA(His) guanylyltransferase Thg1 family protein</fullName>
    </submittedName>
</protein>
<dbReference type="InterPro" id="IPR038469">
    <property type="entry name" value="tRNAHis_GuaTrfase_Thg1_sf"/>
</dbReference>
<feature type="domain" description="tRNAHis guanylyltransferase catalytic" evidence="1">
    <location>
        <begin position="7"/>
        <end position="138"/>
    </location>
</feature>
<keyword evidence="2" id="KW-0548">Nucleotidyltransferase</keyword>
<dbReference type="GO" id="GO:0016779">
    <property type="term" value="F:nucleotidyltransferase activity"/>
    <property type="evidence" value="ECO:0007669"/>
    <property type="project" value="UniProtKB-KW"/>
</dbReference>
<name>A0ABS7TH49_9GAMM</name>
<organism evidence="2 3">
    <name type="scientific">Thermomonas beijingensis</name>
    <dbReference type="NCBI Taxonomy" id="2872701"/>
    <lineage>
        <taxon>Bacteria</taxon>
        <taxon>Pseudomonadati</taxon>
        <taxon>Pseudomonadota</taxon>
        <taxon>Gammaproteobacteria</taxon>
        <taxon>Lysobacterales</taxon>
        <taxon>Lysobacteraceae</taxon>
        <taxon>Thermomonas</taxon>
    </lineage>
</organism>
<dbReference type="Proteomes" id="UP001430290">
    <property type="component" value="Unassembled WGS sequence"/>
</dbReference>
<sequence length="274" mass="31101">MKDDLGDRMKMYESAEAGRRFMPMLPVLARIDGRAFHSFTRGMDRPFDAAFSSCMVETTAELVRETGACIGYTQSDEITLAWHSRTTQSQIWFDGRVAKMTSQLAAQATLIFFRHVLAMMPQYADRMPTFDARVWAVPNRAEGANVFLWREWDATKNSVSMAASAYYSHKALMGKNSPQKHDMLHEKGVNWNDYPALFKRGAYVQRRTVATKFSADELERLPQKHEARTNPELVVERSMCVALDMPPLATVTNREEVIFDGDAPMLAERSNALS</sequence>
<evidence type="ECO:0000313" key="2">
    <source>
        <dbReference type="EMBL" id="MBZ4187197.1"/>
    </source>
</evidence>
<keyword evidence="3" id="KW-1185">Reference proteome</keyword>
<reference evidence="2" key="1">
    <citation type="submission" date="2021-09" db="EMBL/GenBank/DDBJ databases">
        <authorList>
            <person name="Wu T."/>
            <person name="Guo S.Z."/>
        </authorList>
    </citation>
    <scope>NUCLEOTIDE SEQUENCE</scope>
    <source>
        <strain evidence="2">RSS-23</strain>
    </source>
</reference>
<dbReference type="EMBL" id="JAIQDJ010000024">
    <property type="protein sequence ID" value="MBZ4187197.1"/>
    <property type="molecule type" value="Genomic_DNA"/>
</dbReference>
<dbReference type="PANTHER" id="PTHR12729:SF1">
    <property type="entry name" value="TRNAHIS GUANYLYLTRANSFERASE CATALYTIC DOMAIN-CONTAINING PROTEIN"/>
    <property type="match status" value="1"/>
</dbReference>
<dbReference type="Gene3D" id="3.30.70.3000">
    <property type="match status" value="1"/>
</dbReference>
<gene>
    <name evidence="2" type="ORF">K7B09_12785</name>
</gene>
<dbReference type="Pfam" id="PF04446">
    <property type="entry name" value="Thg1"/>
    <property type="match status" value="1"/>
</dbReference>
<dbReference type="InterPro" id="IPR024956">
    <property type="entry name" value="tRNAHis_GuaTrfase_cat"/>
</dbReference>
<proteinExistence type="predicted"/>
<evidence type="ECO:0000259" key="1">
    <source>
        <dbReference type="Pfam" id="PF04446"/>
    </source>
</evidence>